<dbReference type="InterPro" id="IPR051764">
    <property type="entry name" value="Avidin/Streptavidin-rel"/>
</dbReference>
<comment type="caution">
    <text evidence="8">The sequence shown here is derived from an EMBL/GenBank/DDBJ whole genome shotgun (WGS) entry which is preliminary data.</text>
</comment>
<dbReference type="PANTHER" id="PTHR34399:SF4">
    <property type="entry name" value="AVD PROTEIN"/>
    <property type="match status" value="1"/>
</dbReference>
<organism evidence="8 9">
    <name type="scientific">Engystomops pustulosus</name>
    <name type="common">Tungara frog</name>
    <name type="synonym">Physalaemus pustulosus</name>
    <dbReference type="NCBI Taxonomy" id="76066"/>
    <lineage>
        <taxon>Eukaryota</taxon>
        <taxon>Metazoa</taxon>
        <taxon>Chordata</taxon>
        <taxon>Craniata</taxon>
        <taxon>Vertebrata</taxon>
        <taxon>Euteleostomi</taxon>
        <taxon>Amphibia</taxon>
        <taxon>Batrachia</taxon>
        <taxon>Anura</taxon>
        <taxon>Neobatrachia</taxon>
        <taxon>Hyloidea</taxon>
        <taxon>Leptodactylidae</taxon>
        <taxon>Leiuperinae</taxon>
        <taxon>Engystomops</taxon>
    </lineage>
</organism>
<evidence type="ECO:0000256" key="6">
    <source>
        <dbReference type="PIRSR" id="PIRSR605468-51"/>
    </source>
</evidence>
<evidence type="ECO:0000256" key="3">
    <source>
        <dbReference type="ARBA" id="ARBA00022525"/>
    </source>
</evidence>
<accession>A0AAV7DLM3</accession>
<dbReference type="InterPro" id="IPR036896">
    <property type="entry name" value="Avidin-like_sf"/>
</dbReference>
<comment type="subcellular location">
    <subcellularLocation>
        <location evidence="1">Secreted</location>
    </subcellularLocation>
</comment>
<evidence type="ECO:0000256" key="4">
    <source>
        <dbReference type="ARBA" id="ARBA00022729"/>
    </source>
</evidence>
<dbReference type="SUPFAM" id="SSF50876">
    <property type="entry name" value="Avidin/streptavidin"/>
    <property type="match status" value="1"/>
</dbReference>
<feature type="chain" id="PRO_5043888259" description="Avidin" evidence="7">
    <location>
        <begin position="24"/>
        <end position="176"/>
    </location>
</feature>
<dbReference type="AlphaFoldDB" id="A0AAV7DLM3"/>
<comment type="similarity">
    <text evidence="2">Belongs to the avidin/streptavidin family.</text>
</comment>
<keyword evidence="3" id="KW-0964">Secreted</keyword>
<sequence length="176" mass="19140">MPFSSLLQTISIVGILLPNLCDTAGGYGHGLGKSLDGQPAQCNLTGQWMNNLGSNMTISAVSRNGLFSGVYLTAVSATNKTIMESPLIGYQQLKGSPTIGFTVKWTFSDSITVFTGQCFINGKGRPVLLMSWLLRSDSDNIKDDWKQTRVGFNNFEKLPTIPIGNVLEIKRTSDED</sequence>
<proteinExistence type="inferred from homology"/>
<dbReference type="PANTHER" id="PTHR34399">
    <property type="entry name" value="AVIDIN-RELATED"/>
    <property type="match status" value="1"/>
</dbReference>
<dbReference type="Pfam" id="PF01382">
    <property type="entry name" value="Avidin"/>
    <property type="match status" value="1"/>
</dbReference>
<protein>
    <recommendedName>
        <fullName evidence="10">Avidin</fullName>
    </recommendedName>
</protein>
<evidence type="ECO:0000256" key="1">
    <source>
        <dbReference type="ARBA" id="ARBA00004613"/>
    </source>
</evidence>
<dbReference type="InterPro" id="IPR005469">
    <property type="entry name" value="Avidin"/>
</dbReference>
<name>A0AAV7DLM3_ENGPU</name>
<dbReference type="GO" id="GO:0009374">
    <property type="term" value="F:biotin binding"/>
    <property type="evidence" value="ECO:0007669"/>
    <property type="project" value="InterPro"/>
</dbReference>
<evidence type="ECO:0000256" key="2">
    <source>
        <dbReference type="ARBA" id="ARBA00006297"/>
    </source>
</evidence>
<feature type="disulfide bond" evidence="6">
    <location>
        <begin position="42"/>
        <end position="118"/>
    </location>
</feature>
<dbReference type="Proteomes" id="UP000824782">
    <property type="component" value="Unassembled WGS sequence"/>
</dbReference>
<dbReference type="PRINTS" id="PR00709">
    <property type="entry name" value="AVIDIN"/>
</dbReference>
<evidence type="ECO:0000256" key="7">
    <source>
        <dbReference type="SAM" id="SignalP"/>
    </source>
</evidence>
<dbReference type="GO" id="GO:0005576">
    <property type="term" value="C:extracellular region"/>
    <property type="evidence" value="ECO:0007669"/>
    <property type="project" value="UniProtKB-SubCell"/>
</dbReference>
<dbReference type="InterPro" id="IPR005468">
    <property type="entry name" value="Avidin/str"/>
</dbReference>
<dbReference type="PROSITE" id="PS51326">
    <property type="entry name" value="AVIDIN_2"/>
    <property type="match status" value="1"/>
</dbReference>
<keyword evidence="9" id="KW-1185">Reference proteome</keyword>
<keyword evidence="6" id="KW-1015">Disulfide bond</keyword>
<evidence type="ECO:0000313" key="8">
    <source>
        <dbReference type="EMBL" id="KAG8598435.1"/>
    </source>
</evidence>
<dbReference type="Gene3D" id="2.40.128.30">
    <property type="entry name" value="Avidin-like"/>
    <property type="match status" value="1"/>
</dbReference>
<evidence type="ECO:0000313" key="9">
    <source>
        <dbReference type="Proteomes" id="UP000824782"/>
    </source>
</evidence>
<evidence type="ECO:0000256" key="5">
    <source>
        <dbReference type="ARBA" id="ARBA00023267"/>
    </source>
</evidence>
<reference evidence="8" key="1">
    <citation type="thesis" date="2020" institute="ProQuest LLC" country="789 East Eisenhower Parkway, Ann Arbor, MI, USA">
        <title>Comparative Genomics and Chromosome Evolution.</title>
        <authorList>
            <person name="Mudd A.B."/>
        </authorList>
    </citation>
    <scope>NUCLEOTIDE SEQUENCE</scope>
    <source>
        <strain evidence="8">237g6f4</strain>
        <tissue evidence="8">Blood</tissue>
    </source>
</reference>
<dbReference type="EMBL" id="WNYA01000001">
    <property type="protein sequence ID" value="KAG8598435.1"/>
    <property type="molecule type" value="Genomic_DNA"/>
</dbReference>
<evidence type="ECO:0008006" key="10">
    <source>
        <dbReference type="Google" id="ProtNLM"/>
    </source>
</evidence>
<keyword evidence="4 7" id="KW-0732">Signal</keyword>
<gene>
    <name evidence="8" type="ORF">GDO81_002615</name>
</gene>
<keyword evidence="5" id="KW-0092">Biotin</keyword>
<feature type="signal peptide" evidence="7">
    <location>
        <begin position="1"/>
        <end position="23"/>
    </location>
</feature>